<keyword evidence="1" id="KW-0812">Transmembrane</keyword>
<evidence type="ECO:0000256" key="1">
    <source>
        <dbReference type="SAM" id="Phobius"/>
    </source>
</evidence>
<proteinExistence type="predicted"/>
<reference evidence="2 3" key="1">
    <citation type="submission" date="2018-04" db="EMBL/GenBank/DDBJ databases">
        <authorList>
            <person name="Harrington T."/>
            <person name="Washburn E."/>
            <person name="Bricker J."/>
            <person name="McKinney A."/>
            <person name="Betsko A.J."/>
            <person name="Garlena R.A."/>
            <person name="Russell D.A."/>
            <person name="Pope W.A."/>
            <person name="Jacobs-Sera D."/>
            <person name="Hatfull G.F."/>
        </authorList>
    </citation>
    <scope>NUCLEOTIDE SEQUENCE [LARGE SCALE GENOMIC DNA]</scope>
</reference>
<organism evidence="2 3">
    <name type="scientific">Microbacterium phage AnnaSerena</name>
    <dbReference type="NCBI Taxonomy" id="2201432"/>
    <lineage>
        <taxon>Viruses</taxon>
        <taxon>Duplodnaviria</taxon>
        <taxon>Heunggongvirae</taxon>
        <taxon>Uroviricota</taxon>
        <taxon>Caudoviricetes</taxon>
        <taxon>Krampusvirus</taxon>
        <taxon>Krampusvirus krampus</taxon>
    </lineage>
</organism>
<sequence>MTLIGILLIIAGAAIGLTSPIAYNGQWLLGLIIAVAGLALAAIHTAITSKEKK</sequence>
<dbReference type="SMR" id="A0A2Z4Q384"/>
<evidence type="ECO:0000313" key="2">
    <source>
        <dbReference type="EMBL" id="AWY04520.1"/>
    </source>
</evidence>
<keyword evidence="1" id="KW-0472">Membrane</keyword>
<name>A0A2Z4Q384_9CAUD</name>
<feature type="transmembrane region" description="Helical" evidence="1">
    <location>
        <begin position="26"/>
        <end position="47"/>
    </location>
</feature>
<dbReference type="Proteomes" id="UP000251068">
    <property type="component" value="Segment"/>
</dbReference>
<evidence type="ECO:0000313" key="3">
    <source>
        <dbReference type="Proteomes" id="UP000251068"/>
    </source>
</evidence>
<dbReference type="EMBL" id="MH271292">
    <property type="protein sequence ID" value="AWY04520.1"/>
    <property type="molecule type" value="Genomic_DNA"/>
</dbReference>
<accession>A0A2Z4Q384</accession>
<gene>
    <name evidence="2" type="primary">65</name>
    <name evidence="2" type="ORF">SEA_ANNASERENA_65</name>
</gene>
<keyword evidence="1" id="KW-1133">Transmembrane helix</keyword>
<protein>
    <submittedName>
        <fullName evidence="2">Membrane protein</fullName>
    </submittedName>
</protein>